<gene>
    <name evidence="1" type="ORF">CRENPOLYSF1_210004</name>
</gene>
<dbReference type="OrthoDB" id="5892745at2"/>
<dbReference type="EMBL" id="FUKI01000095">
    <property type="protein sequence ID" value="SJM91793.1"/>
    <property type="molecule type" value="Genomic_DNA"/>
</dbReference>
<protein>
    <submittedName>
        <fullName evidence="1">Uncharacterized protein</fullName>
    </submittedName>
</protein>
<reference evidence="2" key="1">
    <citation type="submission" date="2017-02" db="EMBL/GenBank/DDBJ databases">
        <authorList>
            <person name="Daims H."/>
        </authorList>
    </citation>
    <scope>NUCLEOTIDE SEQUENCE [LARGE SCALE GENOMIC DNA]</scope>
</reference>
<proteinExistence type="predicted"/>
<accession>A0A1R4H6A7</accession>
<evidence type="ECO:0000313" key="1">
    <source>
        <dbReference type="EMBL" id="SJM91793.1"/>
    </source>
</evidence>
<sequence>MSINCAWLSKLTKPINLKLNKNGQAYGLTVLAPIKKGHADKLRNTLAKIPPVDVDSPLANIPLTHNARFNVIDDLPFIGAPALYDHLQNQYLLFSCVFDTGNSNASSVEADLDAYLQQMFAAMPEDITKIWGHCVDFPEPLTLPAFQDFVKKYQISGGLFFADYPDNSAEQVRRSLFEQKQFIHFAIKAQDIKGSEPAQLKADFYAFYKTLANTPTPPAGSII</sequence>
<dbReference type="Proteomes" id="UP000195667">
    <property type="component" value="Unassembled WGS sequence"/>
</dbReference>
<organism evidence="1 2">
    <name type="scientific">Crenothrix polyspora</name>
    <dbReference type="NCBI Taxonomy" id="360316"/>
    <lineage>
        <taxon>Bacteria</taxon>
        <taxon>Pseudomonadati</taxon>
        <taxon>Pseudomonadota</taxon>
        <taxon>Gammaproteobacteria</taxon>
        <taxon>Methylococcales</taxon>
        <taxon>Crenotrichaceae</taxon>
        <taxon>Crenothrix</taxon>
    </lineage>
</organism>
<evidence type="ECO:0000313" key="2">
    <source>
        <dbReference type="Proteomes" id="UP000195667"/>
    </source>
</evidence>
<name>A0A1R4H6A7_9GAMM</name>
<dbReference type="AlphaFoldDB" id="A0A1R4H6A7"/>
<keyword evidence="2" id="KW-1185">Reference proteome</keyword>
<dbReference type="RefSeq" id="WP_087143113.1">
    <property type="nucleotide sequence ID" value="NZ_FUKI01000095.1"/>
</dbReference>